<evidence type="ECO:0000313" key="1">
    <source>
        <dbReference type="EMBL" id="GFS67508.1"/>
    </source>
</evidence>
<comment type="caution">
    <text evidence="1">The sequence shown here is derived from an EMBL/GenBank/DDBJ whole genome shotgun (WGS) entry which is preliminary data.</text>
</comment>
<organism evidence="1 2">
    <name type="scientific">Nephila pilipes</name>
    <name type="common">Giant wood spider</name>
    <name type="synonym">Nephila maculata</name>
    <dbReference type="NCBI Taxonomy" id="299642"/>
    <lineage>
        <taxon>Eukaryota</taxon>
        <taxon>Metazoa</taxon>
        <taxon>Ecdysozoa</taxon>
        <taxon>Arthropoda</taxon>
        <taxon>Chelicerata</taxon>
        <taxon>Arachnida</taxon>
        <taxon>Araneae</taxon>
        <taxon>Araneomorphae</taxon>
        <taxon>Entelegynae</taxon>
        <taxon>Araneoidea</taxon>
        <taxon>Nephilidae</taxon>
        <taxon>Nephila</taxon>
    </lineage>
</organism>
<name>A0A8X6MKY8_NEPPI</name>
<gene>
    <name evidence="1" type="ORF">NPIL_390671</name>
</gene>
<sequence>MANGRRIAVGDVQIKLRIRFPVPMKPKCQDEERKWVKGKDIQPVDFISSRSYHRLLERETALQERWKPELRNTSPCLGMPARSTRVTAEYVLPETTRRLGSF</sequence>
<dbReference type="Proteomes" id="UP000887013">
    <property type="component" value="Unassembled WGS sequence"/>
</dbReference>
<keyword evidence="2" id="KW-1185">Reference proteome</keyword>
<dbReference type="AlphaFoldDB" id="A0A8X6MKY8"/>
<protein>
    <submittedName>
        <fullName evidence="1">Uncharacterized protein</fullName>
    </submittedName>
</protein>
<evidence type="ECO:0000313" key="2">
    <source>
        <dbReference type="Proteomes" id="UP000887013"/>
    </source>
</evidence>
<proteinExistence type="predicted"/>
<reference evidence="1" key="1">
    <citation type="submission" date="2020-08" db="EMBL/GenBank/DDBJ databases">
        <title>Multicomponent nature underlies the extraordinary mechanical properties of spider dragline silk.</title>
        <authorList>
            <person name="Kono N."/>
            <person name="Nakamura H."/>
            <person name="Mori M."/>
            <person name="Yoshida Y."/>
            <person name="Ohtoshi R."/>
            <person name="Malay A.D."/>
            <person name="Moran D.A.P."/>
            <person name="Tomita M."/>
            <person name="Numata K."/>
            <person name="Arakawa K."/>
        </authorList>
    </citation>
    <scope>NUCLEOTIDE SEQUENCE</scope>
</reference>
<accession>A0A8X6MKY8</accession>
<dbReference type="EMBL" id="BMAW01000104">
    <property type="protein sequence ID" value="GFS67508.1"/>
    <property type="molecule type" value="Genomic_DNA"/>
</dbReference>